<gene>
    <name evidence="8" type="primary">bioD</name>
    <name evidence="9" type="ORF">WQQ_14110</name>
</gene>
<dbReference type="Pfam" id="PF13500">
    <property type="entry name" value="AAA_26"/>
    <property type="match status" value="1"/>
</dbReference>
<comment type="cofactor">
    <cofactor evidence="8">
        <name>Mg(2+)</name>
        <dbReference type="ChEBI" id="CHEBI:18420"/>
    </cofactor>
</comment>
<name>I7ZH93_9GAMM</name>
<dbReference type="STRING" id="1172194.WQQ_14110"/>
<dbReference type="InterPro" id="IPR027417">
    <property type="entry name" value="P-loop_NTPase"/>
</dbReference>
<evidence type="ECO:0000256" key="7">
    <source>
        <dbReference type="ARBA" id="ARBA00022842"/>
    </source>
</evidence>
<keyword evidence="3 8" id="KW-0479">Metal-binding</keyword>
<feature type="binding site" evidence="8">
    <location>
        <position position="44"/>
    </location>
    <ligand>
        <name>substrate</name>
    </ligand>
</feature>
<sequence length="226" mass="23732">MSKLPTVFVTGTDTGVGKTHVSAALLRAARSSGLRACGYKPVASGCERDAGGRLRNEDALALLAASGADETYEAVNPYAFEPPLAPHIAAREAGVEVELRVLDAAADRLAARHDWLLVEGAGGWRVPLNDAADFADWVGARGWPVLLVVGMRLGCVSHALLTAESIRARGLHLAGWVANELPPRQDRLDENIRSIADRVGAPLLGRIATGGTDAGEVFASLRSVLA</sequence>
<evidence type="ECO:0000256" key="1">
    <source>
        <dbReference type="ARBA" id="ARBA00022490"/>
    </source>
</evidence>
<feature type="binding site" evidence="8">
    <location>
        <position position="19"/>
    </location>
    <ligand>
        <name>Mg(2+)</name>
        <dbReference type="ChEBI" id="CHEBI:18420"/>
    </ligand>
</feature>
<reference evidence="9 10" key="1">
    <citation type="journal article" date="2012" name="J. Bacteriol.">
        <title>Genome Sequence of n-Alkane-Degrading Hydrocarboniphaga effusa Strain AP103T (ATCC BAA-332T).</title>
        <authorList>
            <person name="Chang H.K."/>
            <person name="Zylstra G.J."/>
            <person name="Chae J.C."/>
        </authorList>
    </citation>
    <scope>NUCLEOTIDE SEQUENCE [LARGE SCALE GENOMIC DNA]</scope>
    <source>
        <strain evidence="9 10">AP103</strain>
    </source>
</reference>
<evidence type="ECO:0000256" key="3">
    <source>
        <dbReference type="ARBA" id="ARBA00022723"/>
    </source>
</evidence>
<feature type="binding site" evidence="8">
    <location>
        <begin position="119"/>
        <end position="122"/>
    </location>
    <ligand>
        <name>ATP</name>
        <dbReference type="ChEBI" id="CHEBI:30616"/>
    </ligand>
</feature>
<dbReference type="InterPro" id="IPR004472">
    <property type="entry name" value="DTB_synth_BioD"/>
</dbReference>
<evidence type="ECO:0000256" key="4">
    <source>
        <dbReference type="ARBA" id="ARBA00022741"/>
    </source>
</evidence>
<feature type="binding site" evidence="8">
    <location>
        <position position="58"/>
    </location>
    <ligand>
        <name>ATP</name>
        <dbReference type="ChEBI" id="CHEBI:30616"/>
    </ligand>
</feature>
<keyword evidence="10" id="KW-1185">Reference proteome</keyword>
<dbReference type="EMBL" id="AKGD01000001">
    <property type="protein sequence ID" value="EIT71274.1"/>
    <property type="molecule type" value="Genomic_DNA"/>
</dbReference>
<dbReference type="HAMAP" id="MF_00336">
    <property type="entry name" value="BioD"/>
    <property type="match status" value="1"/>
</dbReference>
<dbReference type="GO" id="GO:0042803">
    <property type="term" value="F:protein homodimerization activity"/>
    <property type="evidence" value="ECO:0007669"/>
    <property type="project" value="UniProtKB-ARBA"/>
</dbReference>
<dbReference type="NCBIfam" id="TIGR00347">
    <property type="entry name" value="bioD"/>
    <property type="match status" value="1"/>
</dbReference>
<organism evidence="9 10">
    <name type="scientific">Hydrocarboniphaga effusa AP103</name>
    <dbReference type="NCBI Taxonomy" id="1172194"/>
    <lineage>
        <taxon>Bacteria</taxon>
        <taxon>Pseudomonadati</taxon>
        <taxon>Pseudomonadota</taxon>
        <taxon>Gammaproteobacteria</taxon>
        <taxon>Nevskiales</taxon>
        <taxon>Nevskiaceae</taxon>
        <taxon>Hydrocarboniphaga</taxon>
    </lineage>
</organism>
<dbReference type="SUPFAM" id="SSF52540">
    <property type="entry name" value="P-loop containing nucleoside triphosphate hydrolases"/>
    <property type="match status" value="1"/>
</dbReference>
<comment type="similarity">
    <text evidence="8">Belongs to the dethiobiotin synthetase family.</text>
</comment>
<dbReference type="PATRIC" id="fig|1172194.4.peg.1358"/>
<dbReference type="UniPathway" id="UPA00078">
    <property type="reaction ID" value="UER00161"/>
</dbReference>
<keyword evidence="2 8" id="KW-0436">Ligase</keyword>
<protein>
    <recommendedName>
        <fullName evidence="8">ATP-dependent dethiobiotin synthetase BioD</fullName>
        <ecNumber evidence="8">6.3.3.3</ecNumber>
    </recommendedName>
    <alternativeName>
        <fullName evidence="8">DTB synthetase</fullName>
        <shortName evidence="8">DTBS</shortName>
    </alternativeName>
    <alternativeName>
        <fullName evidence="8">Dethiobiotin synthase</fullName>
    </alternativeName>
</protein>
<comment type="function">
    <text evidence="8">Catalyzes a mechanistically unusual reaction, the ATP-dependent insertion of CO2 between the N7 and N8 nitrogen atoms of 7,8-diaminopelargonic acid (DAPA, also called 7,8-diammoniononanoate) to form a ureido ring.</text>
</comment>
<feature type="binding site" evidence="8">
    <location>
        <position position="119"/>
    </location>
    <ligand>
        <name>Mg(2+)</name>
        <dbReference type="ChEBI" id="CHEBI:18420"/>
    </ligand>
</feature>
<comment type="caution">
    <text evidence="9">The sequence shown here is derived from an EMBL/GenBank/DDBJ whole genome shotgun (WGS) entry which is preliminary data.</text>
</comment>
<feature type="active site" evidence="8">
    <location>
        <position position="40"/>
    </location>
</feature>
<dbReference type="PANTHER" id="PTHR43210">
    <property type="entry name" value="DETHIOBIOTIN SYNTHETASE"/>
    <property type="match status" value="1"/>
</dbReference>
<feature type="binding site" evidence="8">
    <location>
        <begin position="179"/>
        <end position="180"/>
    </location>
    <ligand>
        <name>ATP</name>
        <dbReference type="ChEBI" id="CHEBI:30616"/>
    </ligand>
</feature>
<feature type="binding site" evidence="8">
    <location>
        <begin position="15"/>
        <end position="20"/>
    </location>
    <ligand>
        <name>ATP</name>
        <dbReference type="ChEBI" id="CHEBI:30616"/>
    </ligand>
</feature>
<comment type="caution">
    <text evidence="8">Lacks conserved residue(s) required for the propagation of feature annotation.</text>
</comment>
<dbReference type="GO" id="GO:0009102">
    <property type="term" value="P:biotin biosynthetic process"/>
    <property type="evidence" value="ECO:0007669"/>
    <property type="project" value="UniProtKB-UniRule"/>
</dbReference>
<keyword evidence="5 8" id="KW-0093">Biotin biosynthesis</keyword>
<keyword evidence="6 8" id="KW-0067">ATP-binding</keyword>
<comment type="subunit">
    <text evidence="8">Homodimer.</text>
</comment>
<dbReference type="GO" id="GO:0005829">
    <property type="term" value="C:cytosol"/>
    <property type="evidence" value="ECO:0007669"/>
    <property type="project" value="TreeGrafter"/>
</dbReference>
<comment type="catalytic activity">
    <reaction evidence="8">
        <text>(7R,8S)-7,8-diammoniononanoate + CO2 + ATP = (4R,5S)-dethiobiotin + ADP + phosphate + 3 H(+)</text>
        <dbReference type="Rhea" id="RHEA:15805"/>
        <dbReference type="ChEBI" id="CHEBI:15378"/>
        <dbReference type="ChEBI" id="CHEBI:16526"/>
        <dbReference type="ChEBI" id="CHEBI:30616"/>
        <dbReference type="ChEBI" id="CHEBI:43474"/>
        <dbReference type="ChEBI" id="CHEBI:149469"/>
        <dbReference type="ChEBI" id="CHEBI:149473"/>
        <dbReference type="ChEBI" id="CHEBI:456216"/>
        <dbReference type="EC" id="6.3.3.3"/>
    </reaction>
</comment>
<keyword evidence="4 8" id="KW-0547">Nucleotide-binding</keyword>
<dbReference type="GO" id="GO:0000287">
    <property type="term" value="F:magnesium ion binding"/>
    <property type="evidence" value="ECO:0007669"/>
    <property type="project" value="UniProtKB-UniRule"/>
</dbReference>
<evidence type="ECO:0000256" key="5">
    <source>
        <dbReference type="ARBA" id="ARBA00022756"/>
    </source>
</evidence>
<dbReference type="GO" id="GO:0004141">
    <property type="term" value="F:dethiobiotin synthase activity"/>
    <property type="evidence" value="ECO:0007669"/>
    <property type="project" value="UniProtKB-UniRule"/>
</dbReference>
<keyword evidence="1 8" id="KW-0963">Cytoplasm</keyword>
<evidence type="ECO:0000256" key="8">
    <source>
        <dbReference type="HAMAP-Rule" id="MF_00336"/>
    </source>
</evidence>
<accession>I7ZH93</accession>
<keyword evidence="7 8" id="KW-0460">Magnesium</keyword>
<dbReference type="PANTHER" id="PTHR43210:SF5">
    <property type="entry name" value="DETHIOBIOTIN SYNTHETASE"/>
    <property type="match status" value="1"/>
</dbReference>
<proteinExistence type="inferred from homology"/>
<dbReference type="Gene3D" id="3.40.50.300">
    <property type="entry name" value="P-loop containing nucleotide triphosphate hydrolases"/>
    <property type="match status" value="1"/>
</dbReference>
<dbReference type="AlphaFoldDB" id="I7ZH93"/>
<comment type="subcellular location">
    <subcellularLocation>
        <location evidence="8">Cytoplasm</location>
    </subcellularLocation>
</comment>
<dbReference type="Proteomes" id="UP000003704">
    <property type="component" value="Unassembled WGS sequence"/>
</dbReference>
<dbReference type="PIRSF" id="PIRSF006755">
    <property type="entry name" value="DTB_synth"/>
    <property type="match status" value="1"/>
</dbReference>
<evidence type="ECO:0000256" key="2">
    <source>
        <dbReference type="ARBA" id="ARBA00022598"/>
    </source>
</evidence>
<comment type="pathway">
    <text evidence="8">Cofactor biosynthesis; biotin biosynthesis; biotin from 7,8-diaminononanoate: step 1/2.</text>
</comment>
<dbReference type="EC" id="6.3.3.3" evidence="8"/>
<dbReference type="RefSeq" id="WP_007184365.1">
    <property type="nucleotide sequence ID" value="NZ_AKGD01000001.1"/>
</dbReference>
<dbReference type="GO" id="GO:0005524">
    <property type="term" value="F:ATP binding"/>
    <property type="evidence" value="ECO:0007669"/>
    <property type="project" value="UniProtKB-UniRule"/>
</dbReference>
<evidence type="ECO:0000313" key="9">
    <source>
        <dbReference type="EMBL" id="EIT71274.1"/>
    </source>
</evidence>
<feature type="binding site" evidence="8">
    <location>
        <position position="58"/>
    </location>
    <ligand>
        <name>Mg(2+)</name>
        <dbReference type="ChEBI" id="CHEBI:18420"/>
    </ligand>
</feature>
<evidence type="ECO:0000313" key="10">
    <source>
        <dbReference type="Proteomes" id="UP000003704"/>
    </source>
</evidence>
<dbReference type="FunFam" id="3.40.50.300:FF:000292">
    <property type="entry name" value="ATP-dependent dethiobiotin synthetase BioD"/>
    <property type="match status" value="1"/>
</dbReference>
<dbReference type="CDD" id="cd03109">
    <property type="entry name" value="DTBS"/>
    <property type="match status" value="1"/>
</dbReference>
<evidence type="ECO:0000256" key="6">
    <source>
        <dbReference type="ARBA" id="ARBA00022840"/>
    </source>
</evidence>